<dbReference type="SUPFAM" id="SSF82771">
    <property type="entry name" value="GIY-YIG endonuclease"/>
    <property type="match status" value="1"/>
</dbReference>
<name>A0A934X186_9BACT</name>
<comment type="caution">
    <text evidence="3">The sequence shown here is derived from an EMBL/GenBank/DDBJ whole genome shotgun (WGS) entry which is preliminary data.</text>
</comment>
<evidence type="ECO:0000259" key="2">
    <source>
        <dbReference type="PROSITE" id="PS50164"/>
    </source>
</evidence>
<dbReference type="PANTHER" id="PTHR34477:SF5">
    <property type="entry name" value="BSL5627 PROTEIN"/>
    <property type="match status" value="1"/>
</dbReference>
<dbReference type="Pfam" id="PF01541">
    <property type="entry name" value="GIY-YIG"/>
    <property type="match status" value="1"/>
</dbReference>
<feature type="domain" description="GIY-YIG" evidence="2">
    <location>
        <begin position="2"/>
        <end position="77"/>
    </location>
</feature>
<dbReference type="InterPro" id="IPR050190">
    <property type="entry name" value="UPF0213_domain"/>
</dbReference>
<dbReference type="PROSITE" id="PS50164">
    <property type="entry name" value="GIY_YIG"/>
    <property type="match status" value="1"/>
</dbReference>
<dbReference type="InterPro" id="IPR035901">
    <property type="entry name" value="GIY-YIG_endonuc_sf"/>
</dbReference>
<dbReference type="EMBL" id="JAEQBW010000008">
    <property type="protein sequence ID" value="MBK6266465.1"/>
    <property type="molecule type" value="Genomic_DNA"/>
</dbReference>
<dbReference type="AlphaFoldDB" id="A0A934X186"/>
<dbReference type="RefSeq" id="WP_201432148.1">
    <property type="nucleotide sequence ID" value="NZ_JAEQBW010000008.1"/>
</dbReference>
<comment type="similarity">
    <text evidence="1">Belongs to the UPF0213 family.</text>
</comment>
<protein>
    <submittedName>
        <fullName evidence="3">GIY-YIG nuclease family protein</fullName>
    </submittedName>
</protein>
<gene>
    <name evidence="3" type="ORF">JKA74_15575</name>
</gene>
<organism evidence="3 4">
    <name type="scientific">Marivirga aurantiaca</name>
    <dbReference type="NCBI Taxonomy" id="2802615"/>
    <lineage>
        <taxon>Bacteria</taxon>
        <taxon>Pseudomonadati</taxon>
        <taxon>Bacteroidota</taxon>
        <taxon>Cytophagia</taxon>
        <taxon>Cytophagales</taxon>
        <taxon>Marivirgaceae</taxon>
        <taxon>Marivirga</taxon>
    </lineage>
</organism>
<accession>A0A934X186</accession>
<keyword evidence="4" id="KW-1185">Reference proteome</keyword>
<reference evidence="3" key="1">
    <citation type="submission" date="2021-01" db="EMBL/GenBank/DDBJ databases">
        <title>Marivirga aurantiaca sp. nov., isolated from intertidal surface sediments.</title>
        <authorList>
            <person name="Zhang M."/>
        </authorList>
    </citation>
    <scope>NUCLEOTIDE SEQUENCE</scope>
    <source>
        <strain evidence="3">S37H4</strain>
    </source>
</reference>
<dbReference type="PANTHER" id="PTHR34477">
    <property type="entry name" value="UPF0213 PROTEIN YHBQ"/>
    <property type="match status" value="1"/>
</dbReference>
<dbReference type="InterPro" id="IPR000305">
    <property type="entry name" value="GIY-YIG_endonuc"/>
</dbReference>
<dbReference type="CDD" id="cd10449">
    <property type="entry name" value="GIY-YIG_SLX1_like"/>
    <property type="match status" value="1"/>
</dbReference>
<proteinExistence type="inferred from homology"/>
<evidence type="ECO:0000313" key="3">
    <source>
        <dbReference type="EMBL" id="MBK6266465.1"/>
    </source>
</evidence>
<sequence length="99" mass="12119">MVKYTVYILYSEKIDQFYRGQTKDLNDRLKRHNKGIEKFTQNGTPWRLMWSTIKETRSESLKLETKLKNLSRERLIRFMLKYKEDIAEQEILLFLQKLT</sequence>
<dbReference type="Gene3D" id="3.40.1440.10">
    <property type="entry name" value="GIY-YIG endonuclease"/>
    <property type="match status" value="1"/>
</dbReference>
<dbReference type="Proteomes" id="UP000611723">
    <property type="component" value="Unassembled WGS sequence"/>
</dbReference>
<evidence type="ECO:0000313" key="4">
    <source>
        <dbReference type="Proteomes" id="UP000611723"/>
    </source>
</evidence>
<evidence type="ECO:0000256" key="1">
    <source>
        <dbReference type="ARBA" id="ARBA00007435"/>
    </source>
</evidence>